<dbReference type="InterPro" id="IPR013535">
    <property type="entry name" value="PUL_dom"/>
</dbReference>
<dbReference type="Gene3D" id="3.40.30.10">
    <property type="entry name" value="Glutaredoxin"/>
    <property type="match status" value="1"/>
</dbReference>
<dbReference type="PROSITE" id="PS51396">
    <property type="entry name" value="PUL"/>
    <property type="match status" value="1"/>
</dbReference>
<name>A0A395NZX1_TRIAR</name>
<evidence type="ECO:0000313" key="7">
    <source>
        <dbReference type="EMBL" id="RFU81599.1"/>
    </source>
</evidence>
<dbReference type="PROSITE" id="PS51858">
    <property type="entry name" value="PPPDE"/>
    <property type="match status" value="1"/>
</dbReference>
<keyword evidence="8" id="KW-1185">Reference proteome</keyword>
<evidence type="ECO:0000259" key="5">
    <source>
        <dbReference type="PROSITE" id="PS51396"/>
    </source>
</evidence>
<dbReference type="PANTHER" id="PTHR12378">
    <property type="entry name" value="DESUMOYLATING ISOPEPTIDASE"/>
    <property type="match status" value="1"/>
</dbReference>
<feature type="domain" description="PUL" evidence="5">
    <location>
        <begin position="295"/>
        <end position="572"/>
    </location>
</feature>
<reference evidence="7 8" key="1">
    <citation type="journal article" date="2018" name="PLoS Pathog.">
        <title>Evolution of structural diversity of trichothecenes, a family of toxins produced by plant pathogenic and entomopathogenic fungi.</title>
        <authorList>
            <person name="Proctor R.H."/>
            <person name="McCormick S.P."/>
            <person name="Kim H.S."/>
            <person name="Cardoza R.E."/>
            <person name="Stanley A.M."/>
            <person name="Lindo L."/>
            <person name="Kelly A."/>
            <person name="Brown D.W."/>
            <person name="Lee T."/>
            <person name="Vaughan M.M."/>
            <person name="Alexander N.J."/>
            <person name="Busman M."/>
            <person name="Gutierrez S."/>
        </authorList>
    </citation>
    <scope>NUCLEOTIDE SEQUENCE [LARGE SCALE GENOMIC DNA]</scope>
    <source>
        <strain evidence="7 8">IBT 40837</strain>
    </source>
</reference>
<feature type="domain" description="PPPDE" evidence="6">
    <location>
        <begin position="1"/>
        <end position="141"/>
    </location>
</feature>
<dbReference type="InterPro" id="IPR042266">
    <property type="entry name" value="PPPDE_sf"/>
</dbReference>
<evidence type="ECO:0000256" key="3">
    <source>
        <dbReference type="ARBA" id="ARBA00022801"/>
    </source>
</evidence>
<keyword evidence="2" id="KW-0645">Protease</keyword>
<comment type="caution">
    <text evidence="7">The sequence shown here is derived from an EMBL/GenBank/DDBJ whole genome shotgun (WGS) entry which is preliminary data.</text>
</comment>
<dbReference type="GO" id="GO:0070646">
    <property type="term" value="P:protein modification by small protein removal"/>
    <property type="evidence" value="ECO:0007669"/>
    <property type="project" value="TreeGrafter"/>
</dbReference>
<evidence type="ECO:0000256" key="2">
    <source>
        <dbReference type="ARBA" id="ARBA00022670"/>
    </source>
</evidence>
<feature type="domain" description="Thioredoxin" evidence="4">
    <location>
        <begin position="157"/>
        <end position="340"/>
    </location>
</feature>
<dbReference type="InterPro" id="IPR036249">
    <property type="entry name" value="Thioredoxin-like_sf"/>
</dbReference>
<comment type="similarity">
    <text evidence="1">Belongs to the DeSI family.</text>
</comment>
<dbReference type="PANTHER" id="PTHR12378:SF7">
    <property type="entry name" value="DESUMOYLATING ISOPEPTIDASE 1"/>
    <property type="match status" value="1"/>
</dbReference>
<evidence type="ECO:0000259" key="6">
    <source>
        <dbReference type="PROSITE" id="PS51858"/>
    </source>
</evidence>
<dbReference type="OrthoDB" id="21221at2759"/>
<dbReference type="CDD" id="cd02947">
    <property type="entry name" value="TRX_family"/>
    <property type="match status" value="1"/>
</dbReference>
<keyword evidence="3" id="KW-0378">Hydrolase</keyword>
<dbReference type="InterPro" id="IPR013766">
    <property type="entry name" value="Thioredoxin_domain"/>
</dbReference>
<proteinExistence type="inferred from homology"/>
<dbReference type="Gene3D" id="3.90.1720.30">
    <property type="entry name" value="PPPDE domains"/>
    <property type="match status" value="1"/>
</dbReference>
<organism evidence="7 8">
    <name type="scientific">Trichoderma arundinaceum</name>
    <dbReference type="NCBI Taxonomy" id="490622"/>
    <lineage>
        <taxon>Eukaryota</taxon>
        <taxon>Fungi</taxon>
        <taxon>Dikarya</taxon>
        <taxon>Ascomycota</taxon>
        <taxon>Pezizomycotina</taxon>
        <taxon>Sordariomycetes</taxon>
        <taxon>Hypocreomycetidae</taxon>
        <taxon>Hypocreales</taxon>
        <taxon>Hypocreaceae</taxon>
        <taxon>Trichoderma</taxon>
    </lineage>
</organism>
<dbReference type="GO" id="GO:0008233">
    <property type="term" value="F:peptidase activity"/>
    <property type="evidence" value="ECO:0007669"/>
    <property type="project" value="UniProtKB-KW"/>
</dbReference>
<accession>A0A395NZX1</accession>
<dbReference type="STRING" id="490622.A0A395NZX1"/>
<dbReference type="EMBL" id="PXOA01000037">
    <property type="protein sequence ID" value="RFU81599.1"/>
    <property type="molecule type" value="Genomic_DNA"/>
</dbReference>
<gene>
    <name evidence="7" type="ORF">TARUN_604</name>
</gene>
<evidence type="ECO:0000256" key="1">
    <source>
        <dbReference type="ARBA" id="ARBA00008140"/>
    </source>
</evidence>
<dbReference type="GO" id="GO:0006508">
    <property type="term" value="P:proteolysis"/>
    <property type="evidence" value="ECO:0007669"/>
    <property type="project" value="UniProtKB-KW"/>
</dbReference>
<dbReference type="PROSITE" id="PS00194">
    <property type="entry name" value="THIOREDOXIN_1"/>
    <property type="match status" value="1"/>
</dbReference>
<dbReference type="AlphaFoldDB" id="A0A395NZX1"/>
<dbReference type="Proteomes" id="UP000266272">
    <property type="component" value="Unassembled WGS sequence"/>
</dbReference>
<sequence>MDVHLLVYDLSRGLARQMSMGLLGFQLDAIYHTSIELQGREYVYDGGIIAIVPGSSHLGQPLEKLHLGKTNLPMDVIGDYLESIRSIFTIEAYDLFRHNCNNFTDAFSNFLLGKGIPSHIAQMPQAVLDSPFGRMLMPQLTQGINASRQNGSILGLQQSAQPTASVKAASTVKNVSTQTELSSLLDQAKQSCAVVYFTSATCAPCKMLYPLYDQLADEFAGKATLIKIDIAQPQASLVASQYSISATPTFITFLKGEQENRWSGADQAALRGNIQLLVQMAHPSHPHEKLRLPTFANPNTKPVLFGKVPPLQKLMAKMGSEVSSKPEVQQLKRFIEDRANGEALDAVLPSMGHMAGFLQESVVKMPLEVMFTVVDLLRCALLDPRVSGYFAEEAGHTTVVRILNAVNEQSECPYALRLVTLQMACNFFSTPLFPDEILRNEHLRGLVTRLISTSFLDDGHSNTRVAASSLLFNVALADRRSRLGEAKPSLPDEDLVELAASVVEAIAQEETSPEALQGMLSALGHLVYYTNLHGELADLLRALDAEGTVLAKKKAFPNEKLVTEVGSELLGKGLKAEPLN</sequence>
<dbReference type="Gene3D" id="1.25.10.10">
    <property type="entry name" value="Leucine-rich Repeat Variant"/>
    <property type="match status" value="1"/>
</dbReference>
<evidence type="ECO:0000259" key="4">
    <source>
        <dbReference type="PROSITE" id="PS51352"/>
    </source>
</evidence>
<dbReference type="Pfam" id="PF05903">
    <property type="entry name" value="Peptidase_C97"/>
    <property type="match status" value="1"/>
</dbReference>
<protein>
    <submittedName>
        <fullName evidence="7">Uncharacterized protein</fullName>
    </submittedName>
</protein>
<dbReference type="InterPro" id="IPR008580">
    <property type="entry name" value="PPPDE_dom"/>
</dbReference>
<dbReference type="SUPFAM" id="SSF52833">
    <property type="entry name" value="Thioredoxin-like"/>
    <property type="match status" value="1"/>
</dbReference>
<dbReference type="InterPro" id="IPR017937">
    <property type="entry name" value="Thioredoxin_CS"/>
</dbReference>
<dbReference type="SMART" id="SM01179">
    <property type="entry name" value="DUF862"/>
    <property type="match status" value="1"/>
</dbReference>
<dbReference type="PROSITE" id="PS51352">
    <property type="entry name" value="THIOREDOXIN_2"/>
    <property type="match status" value="1"/>
</dbReference>
<dbReference type="InterPro" id="IPR011989">
    <property type="entry name" value="ARM-like"/>
</dbReference>
<dbReference type="Pfam" id="PF08324">
    <property type="entry name" value="PUL"/>
    <property type="match status" value="1"/>
</dbReference>
<evidence type="ECO:0000313" key="8">
    <source>
        <dbReference type="Proteomes" id="UP000266272"/>
    </source>
</evidence>
<dbReference type="Pfam" id="PF00085">
    <property type="entry name" value="Thioredoxin"/>
    <property type="match status" value="1"/>
</dbReference>